<dbReference type="AlphaFoldDB" id="A0A2H0YV67"/>
<evidence type="ECO:0000256" key="1">
    <source>
        <dbReference type="SAM" id="MobiDB-lite"/>
    </source>
</evidence>
<accession>A0A2H0YV67</accession>
<organism evidence="2 3">
    <name type="scientific">Candidatus Kerfeldbacteria bacterium CG08_land_8_20_14_0_20_40_16</name>
    <dbReference type="NCBI Taxonomy" id="2014244"/>
    <lineage>
        <taxon>Bacteria</taxon>
        <taxon>Candidatus Kerfeldiibacteriota</taxon>
    </lineage>
</organism>
<evidence type="ECO:0000313" key="3">
    <source>
        <dbReference type="Proteomes" id="UP000231542"/>
    </source>
</evidence>
<evidence type="ECO:0000313" key="2">
    <source>
        <dbReference type="EMBL" id="PIS42370.1"/>
    </source>
</evidence>
<dbReference type="Proteomes" id="UP000231542">
    <property type="component" value="Unassembled WGS sequence"/>
</dbReference>
<name>A0A2H0YV67_9BACT</name>
<comment type="caution">
    <text evidence="2">The sequence shown here is derived from an EMBL/GenBank/DDBJ whole genome shotgun (WGS) entry which is preliminary data.</text>
</comment>
<sequence length="78" mass="8059">MVPRPPADAVSGAGNSTWGHEKSDCGRSPDVPTVMSKVGIPTSPFANVGTQLVDPPAADVAPADAFVALKLWRARGVY</sequence>
<protein>
    <submittedName>
        <fullName evidence="2">Uncharacterized protein</fullName>
    </submittedName>
</protein>
<reference evidence="2 3" key="1">
    <citation type="submission" date="2017-09" db="EMBL/GenBank/DDBJ databases">
        <title>Depth-based differentiation of microbial function through sediment-hosted aquifers and enrichment of novel symbionts in the deep terrestrial subsurface.</title>
        <authorList>
            <person name="Probst A.J."/>
            <person name="Ladd B."/>
            <person name="Jarett J.K."/>
            <person name="Geller-Mcgrath D.E."/>
            <person name="Sieber C.M."/>
            <person name="Emerson J.B."/>
            <person name="Anantharaman K."/>
            <person name="Thomas B.C."/>
            <person name="Malmstrom R."/>
            <person name="Stieglmeier M."/>
            <person name="Klingl A."/>
            <person name="Woyke T."/>
            <person name="Ryan C.M."/>
            <person name="Banfield J.F."/>
        </authorList>
    </citation>
    <scope>NUCLEOTIDE SEQUENCE [LARGE SCALE GENOMIC DNA]</scope>
    <source>
        <strain evidence="2">CG08_land_8_20_14_0_20_40_16</strain>
    </source>
</reference>
<dbReference type="EMBL" id="PEXU01000047">
    <property type="protein sequence ID" value="PIS42370.1"/>
    <property type="molecule type" value="Genomic_DNA"/>
</dbReference>
<proteinExistence type="predicted"/>
<gene>
    <name evidence="2" type="ORF">COT24_04090</name>
</gene>
<feature type="region of interest" description="Disordered" evidence="1">
    <location>
        <begin position="1"/>
        <end position="29"/>
    </location>
</feature>